<dbReference type="EC" id="2.7.9.5" evidence="13"/>
<evidence type="ECO:0000313" key="13">
    <source>
        <dbReference type="EMBL" id="MBA4671056.1"/>
    </source>
</evidence>
<dbReference type="GO" id="GO:2001070">
    <property type="term" value="F:starch binding"/>
    <property type="evidence" value="ECO:0007669"/>
    <property type="project" value="InterPro"/>
</dbReference>
<dbReference type="SUPFAM" id="SSF49452">
    <property type="entry name" value="Starch-binding domain-like"/>
    <property type="match status" value="1"/>
</dbReference>
<dbReference type="Pfam" id="PF00686">
    <property type="entry name" value="CBM_20"/>
    <property type="match status" value="1"/>
</dbReference>
<feature type="domain" description="CBM20" evidence="12">
    <location>
        <begin position="71"/>
        <end position="173"/>
    </location>
</feature>
<dbReference type="Gene3D" id="3.30.1490.20">
    <property type="entry name" value="ATP-grasp fold, A domain"/>
    <property type="match status" value="1"/>
</dbReference>
<dbReference type="GO" id="GO:0051752">
    <property type="term" value="F:phosphoglucan, water dikinase activity"/>
    <property type="evidence" value="ECO:0007669"/>
    <property type="project" value="UniProtKB-EC"/>
</dbReference>
<dbReference type="SUPFAM" id="SSF56059">
    <property type="entry name" value="Glutathione synthetase ATP-binding domain-like"/>
    <property type="match status" value="1"/>
</dbReference>
<evidence type="ECO:0000256" key="6">
    <source>
        <dbReference type="ARBA" id="ARBA00022741"/>
    </source>
</evidence>
<dbReference type="PROSITE" id="PS51166">
    <property type="entry name" value="CBM20"/>
    <property type="match status" value="1"/>
</dbReference>
<dbReference type="PANTHER" id="PTHR47453:SF1">
    <property type="entry name" value="PHOSPHOGLUCAN, WATER DIKINASE, CHLOROPLASTIC"/>
    <property type="match status" value="1"/>
</dbReference>
<dbReference type="GO" id="GO:0046872">
    <property type="term" value="F:metal ion binding"/>
    <property type="evidence" value="ECO:0007669"/>
    <property type="project" value="UniProtKB-KW"/>
</dbReference>
<comment type="subunit">
    <text evidence="3">Homodimer.</text>
</comment>
<dbReference type="InterPro" id="IPR002044">
    <property type="entry name" value="CBM20"/>
</dbReference>
<dbReference type="PANTHER" id="PTHR47453">
    <property type="entry name" value="PHOSPHOGLUCAN, WATER DIKINASE, CHLOROPLASTIC"/>
    <property type="match status" value="1"/>
</dbReference>
<comment type="cofactor">
    <cofactor evidence="1">
        <name>Mg(2+)</name>
        <dbReference type="ChEBI" id="CHEBI:18420"/>
    </cofactor>
</comment>
<evidence type="ECO:0000256" key="1">
    <source>
        <dbReference type="ARBA" id="ARBA00001946"/>
    </source>
</evidence>
<dbReference type="Gene3D" id="2.60.40.10">
    <property type="entry name" value="Immunoglobulins"/>
    <property type="match status" value="1"/>
</dbReference>
<accession>A0A7C9AMT8</accession>
<sequence>MDAVRVIQCNSIGVCCQNRVFRRQFGSLLSPGVHFRSQYFKLPSRSLSRSPIICAVSSVEAREEEAVKTTKKGARQKHGKIELNIVLEHQVQFGESVVILGSSKELGSWKNPVPMTWTENGWVCNFKLEGGEPIEFKFVIAGKDKSLAWESGDNRVLRIPGEGIFKLVCNWNKTTEPLELLRTESENRDVVEGSDDNGSVVADAASIEQEVGASPFVEQWQGQGATFMRSNEHQNRESERKWDTSGLQGMALKLVQSDQNARNWWRKLEVVRELVVENVDDKDRLEALILSAIYLKWINTGQIPCFEDGGHHRPNRHAEISRLIFRELERISSRKDTSPQEILVIRKIHPCLPSFKAEFTATVPLTRIRDIAHRGDIPHDLKQEIKHTIQNKLHRNAGPEDLVATEAMLARITRNPGEYSSAFVEQFRIFHQELKDFFNAGSLVEQLDSIKESLDEKGLSALSSFLQQKKSLDDLEGSDKNVKKEADQLLKAMQSLNSLREALIKGLESGLRNDAPDAAIAMRQKWRLSEIGLEDYSFVLLSRFLNVLDALGGASSLAENVESKNVSSWNESMDALSIGINQLGLSGWKTDECAAIRNELLAWKERGLSEREGSEDGKRIWALRLKATLDRSMRLTEEYSDSLLEIFPPKVQMLGKALGIPENSVRTYTEAEIRAGIIFQVSKLGAILLKAVRSTLASEGWDVIVPGIAYGTVVQVESIVPGSLPSSVKGPVILVVHKADGDEEVTAAGSNIAGVVLRQELPHLSHLGVRARQEKVVFVTCEDGDSVADLLKLSGQYVRIEASSGGVKVKPSSPKEHSQDSTTEIPPTEKPTESETAEADDLFSSESTVTHSSKVIPSGGIIVLTDAEPNTCGAKAAACGRLSSLSEASAKVYNEQGVPASFKAPAGAVIPFGSMELALEASQSLETYKSLIEQIETAQVEDGVLDKLCSQLQELISSVQLPKDVIEGVSEIFPPTARLIVRSSANVEDLAGMSAAGLYESIPNVSPSNPTVFGNAVSRVWASLYTRRAVLSRRAAGVPQKEAQMAVLVQEMLSPDLSFVLHTLSPTDNNRNVVEAEIAPGLGETLASGTRGTPWRLSAGKLDGAITTLAFANFSEELLVSRAGPADGEVIRLIVDYSKKPLTVDPIFRRQLGQRLCAVGHFLERKFGGPQDVEGCLVGNDVYIVQTRPQPH</sequence>
<evidence type="ECO:0000256" key="10">
    <source>
        <dbReference type="ARBA" id="ARBA00023277"/>
    </source>
</evidence>
<feature type="region of interest" description="Disordered" evidence="11">
    <location>
        <begin position="804"/>
        <end position="851"/>
    </location>
</feature>
<evidence type="ECO:0000256" key="5">
    <source>
        <dbReference type="ARBA" id="ARBA00022723"/>
    </source>
</evidence>
<evidence type="ECO:0000256" key="2">
    <source>
        <dbReference type="ARBA" id="ARBA00007837"/>
    </source>
</evidence>
<dbReference type="GO" id="GO:0005524">
    <property type="term" value="F:ATP binding"/>
    <property type="evidence" value="ECO:0007669"/>
    <property type="project" value="UniProtKB-KW"/>
</dbReference>
<dbReference type="Pfam" id="PF01326">
    <property type="entry name" value="PPDK_N"/>
    <property type="match status" value="1"/>
</dbReference>
<evidence type="ECO:0000256" key="9">
    <source>
        <dbReference type="ARBA" id="ARBA00022842"/>
    </source>
</evidence>
<dbReference type="EMBL" id="GISG01249549">
    <property type="protein sequence ID" value="MBA4671056.1"/>
    <property type="molecule type" value="Transcribed_RNA"/>
</dbReference>
<keyword evidence="4 13" id="KW-0808">Transferase</keyword>
<dbReference type="InterPro" id="IPR013784">
    <property type="entry name" value="Carb-bd-like_fold"/>
</dbReference>
<keyword evidence="10" id="KW-0119">Carbohydrate metabolism</keyword>
<evidence type="ECO:0000256" key="7">
    <source>
        <dbReference type="ARBA" id="ARBA00022777"/>
    </source>
</evidence>
<comment type="similarity">
    <text evidence="2">Belongs to the PEP-utilizing enzyme family.</text>
</comment>
<evidence type="ECO:0000256" key="11">
    <source>
        <dbReference type="SAM" id="MobiDB-lite"/>
    </source>
</evidence>
<keyword evidence="6" id="KW-0547">Nucleotide-binding</keyword>
<keyword evidence="8" id="KW-0067">ATP-binding</keyword>
<keyword evidence="5" id="KW-0479">Metal-binding</keyword>
<organism evidence="13">
    <name type="scientific">Opuntia streptacantha</name>
    <name type="common">Prickly pear cactus</name>
    <name type="synonym">Opuntia cardona</name>
    <dbReference type="NCBI Taxonomy" id="393608"/>
    <lineage>
        <taxon>Eukaryota</taxon>
        <taxon>Viridiplantae</taxon>
        <taxon>Streptophyta</taxon>
        <taxon>Embryophyta</taxon>
        <taxon>Tracheophyta</taxon>
        <taxon>Spermatophyta</taxon>
        <taxon>Magnoliopsida</taxon>
        <taxon>eudicotyledons</taxon>
        <taxon>Gunneridae</taxon>
        <taxon>Pentapetalae</taxon>
        <taxon>Caryophyllales</taxon>
        <taxon>Cactineae</taxon>
        <taxon>Cactaceae</taxon>
        <taxon>Opuntioideae</taxon>
        <taxon>Opuntia</taxon>
    </lineage>
</organism>
<reference evidence="13" key="1">
    <citation type="journal article" date="2013" name="J. Plant Res.">
        <title>Effect of fungi and light on seed germination of three Opuntia species from semiarid lands of central Mexico.</title>
        <authorList>
            <person name="Delgado-Sanchez P."/>
            <person name="Jimenez-Bremont J.F."/>
            <person name="Guerrero-Gonzalez Mde L."/>
            <person name="Flores J."/>
        </authorList>
    </citation>
    <scope>NUCLEOTIDE SEQUENCE</scope>
    <source>
        <tissue evidence="13">Cladode</tissue>
    </source>
</reference>
<dbReference type="InterPro" id="IPR013815">
    <property type="entry name" value="ATP_grasp_subdomain_1"/>
</dbReference>
<dbReference type="Gene3D" id="3.30.470.20">
    <property type="entry name" value="ATP-grasp fold, B domain"/>
    <property type="match status" value="1"/>
</dbReference>
<proteinExistence type="inferred from homology"/>
<keyword evidence="7 13" id="KW-0418">Kinase</keyword>
<dbReference type="AlphaFoldDB" id="A0A7C9AMT8"/>
<keyword evidence="9" id="KW-0460">Magnesium</keyword>
<dbReference type="Pfam" id="PF22973">
    <property type="entry name" value="GWD1_pHisD"/>
    <property type="match status" value="1"/>
</dbReference>
<evidence type="ECO:0000256" key="3">
    <source>
        <dbReference type="ARBA" id="ARBA00011738"/>
    </source>
</evidence>
<name>A0A7C9AMT8_OPUST</name>
<dbReference type="InterPro" id="IPR002192">
    <property type="entry name" value="PPDK_AMP/ATP-bd"/>
</dbReference>
<evidence type="ECO:0000259" key="12">
    <source>
        <dbReference type="PROSITE" id="PS51166"/>
    </source>
</evidence>
<evidence type="ECO:0000256" key="4">
    <source>
        <dbReference type="ARBA" id="ARBA00022679"/>
    </source>
</evidence>
<reference evidence="13" key="2">
    <citation type="submission" date="2020-07" db="EMBL/GenBank/DDBJ databases">
        <authorList>
            <person name="Vera ALvarez R."/>
            <person name="Arias-Moreno D.M."/>
            <person name="Jimenez-Jacinto V."/>
            <person name="Jimenez-Bremont J.F."/>
            <person name="Swaminathan K."/>
            <person name="Moose S.P."/>
            <person name="Guerrero-Gonzalez M.L."/>
            <person name="Marino-Ramirez L."/>
            <person name="Landsman D."/>
            <person name="Rodriguez-Kessler M."/>
            <person name="Delgado-Sanchez P."/>
        </authorList>
    </citation>
    <scope>NUCLEOTIDE SEQUENCE</scope>
    <source>
        <tissue evidence="13">Cladode</tissue>
    </source>
</reference>
<dbReference type="InterPro" id="IPR013783">
    <property type="entry name" value="Ig-like_fold"/>
</dbReference>
<dbReference type="InterPro" id="IPR054481">
    <property type="entry name" value="GWD1_pHisD"/>
</dbReference>
<evidence type="ECO:0000256" key="8">
    <source>
        <dbReference type="ARBA" id="ARBA00022840"/>
    </source>
</evidence>
<protein>
    <submittedName>
        <fullName evidence="13">Phosphoglucan, water dikinase</fullName>
        <ecNumber evidence="13">2.7.9.5</ecNumber>
    </submittedName>
</protein>
<dbReference type="SMART" id="SM01065">
    <property type="entry name" value="CBM_2"/>
    <property type="match status" value="1"/>
</dbReference>